<feature type="domain" description="Protein kinase" evidence="2">
    <location>
        <begin position="24"/>
        <end position="320"/>
    </location>
</feature>
<reference evidence="3" key="1">
    <citation type="journal article" date="2023" name="Mol. Biol. Evol.">
        <title>Third-Generation Sequencing Reveals the Adaptive Role of the Epigenome in Three Deep-Sea Polychaetes.</title>
        <authorList>
            <person name="Perez M."/>
            <person name="Aroh O."/>
            <person name="Sun Y."/>
            <person name="Lan Y."/>
            <person name="Juniper S.K."/>
            <person name="Young C.R."/>
            <person name="Angers B."/>
            <person name="Qian P.Y."/>
        </authorList>
    </citation>
    <scope>NUCLEOTIDE SEQUENCE</scope>
    <source>
        <strain evidence="3">P08H-3</strain>
    </source>
</reference>
<keyword evidence="4" id="KW-1185">Reference proteome</keyword>
<dbReference type="Gene3D" id="1.10.510.10">
    <property type="entry name" value="Transferase(Phosphotransferase) domain 1"/>
    <property type="match status" value="1"/>
</dbReference>
<dbReference type="Gene3D" id="1.25.10.10">
    <property type="entry name" value="Leucine-rich Repeat Variant"/>
    <property type="match status" value="1"/>
</dbReference>
<dbReference type="Proteomes" id="UP001208570">
    <property type="component" value="Unassembled WGS sequence"/>
</dbReference>
<dbReference type="InterPro" id="IPR011989">
    <property type="entry name" value="ARM-like"/>
</dbReference>
<dbReference type="SUPFAM" id="SSF56112">
    <property type="entry name" value="Protein kinase-like (PK-like)"/>
    <property type="match status" value="1"/>
</dbReference>
<protein>
    <recommendedName>
        <fullName evidence="2">Protein kinase domain-containing protein</fullName>
    </recommendedName>
</protein>
<evidence type="ECO:0000259" key="2">
    <source>
        <dbReference type="PROSITE" id="PS50011"/>
    </source>
</evidence>
<gene>
    <name evidence="3" type="ORF">LSH36_20g02000</name>
</gene>
<dbReference type="PANTHER" id="PTHR12984">
    <property type="entry name" value="SCY1-RELATED S/T PROTEIN KINASE-LIKE"/>
    <property type="match status" value="1"/>
</dbReference>
<dbReference type="Gene3D" id="3.30.200.20">
    <property type="entry name" value="Phosphorylase Kinase, domain 1"/>
    <property type="match status" value="1"/>
</dbReference>
<dbReference type="PANTHER" id="PTHR12984:SF6">
    <property type="entry name" value="SCY1-LIKE PROTEIN 2"/>
    <property type="match status" value="1"/>
</dbReference>
<dbReference type="SMART" id="SM00220">
    <property type="entry name" value="S_TKc"/>
    <property type="match status" value="1"/>
</dbReference>
<dbReference type="InterPro" id="IPR051177">
    <property type="entry name" value="CIK-Related_Protein"/>
</dbReference>
<proteinExistence type="inferred from homology"/>
<dbReference type="GO" id="GO:0005524">
    <property type="term" value="F:ATP binding"/>
    <property type="evidence" value="ECO:0007669"/>
    <property type="project" value="InterPro"/>
</dbReference>
<organism evidence="3 4">
    <name type="scientific">Paralvinella palmiformis</name>
    <dbReference type="NCBI Taxonomy" id="53620"/>
    <lineage>
        <taxon>Eukaryota</taxon>
        <taxon>Metazoa</taxon>
        <taxon>Spiralia</taxon>
        <taxon>Lophotrochozoa</taxon>
        <taxon>Annelida</taxon>
        <taxon>Polychaeta</taxon>
        <taxon>Sedentaria</taxon>
        <taxon>Canalipalpata</taxon>
        <taxon>Terebellida</taxon>
        <taxon>Terebelliformia</taxon>
        <taxon>Alvinellidae</taxon>
        <taxon>Paralvinella</taxon>
    </lineage>
</organism>
<comment type="caution">
    <text evidence="3">The sequence shown here is derived from an EMBL/GenBank/DDBJ whole genome shotgun (WGS) entry which is preliminary data.</text>
</comment>
<sequence>MDVINRLKSTITNVITGNPLIAEFEILEHKGSGGPGMMWRIHAGVKRSTKQEVSLFIFEKKQLERYPRRDRDLIVDVLKKGVQQMTRLRHPKILSVLHPVEESREVLAFATEPVLMSLANILGKFNNLPGPIRGEIKEFKLYDVEIKYGLLHITEGLGFLHNDVKMIHNGLCPESIYINKTGSWKLSGFDFCIPNANQQDNSPYYPFKEWEPHFPPVTKPNLDYLAPEYAVTQSCDTSADLFSLGMLMYAIFNGGKTLYDCRGEWNTFKQNAKEARCLKNLKPSILGSVPMDVRDHVKMLLNSEPTVRPDADQMSKIPFFEDVGAMTLQYMETLVQRDNLQKSQFFKGMPKILQKMPKRVCIQRILPALFSECTNPNMIPFVLPNVMEIAEQCSEKEFAQHILPGLIPIFSIPDPIQVRLIWLLSAYTETCTQYNLI</sequence>
<dbReference type="InterPro" id="IPR011009">
    <property type="entry name" value="Kinase-like_dom_sf"/>
</dbReference>
<dbReference type="AlphaFoldDB" id="A0AAD9NH56"/>
<name>A0AAD9NH56_9ANNE</name>
<dbReference type="CDD" id="cd14011">
    <property type="entry name" value="PK_SCY1_like"/>
    <property type="match status" value="1"/>
</dbReference>
<accession>A0AAD9NH56</accession>
<evidence type="ECO:0000313" key="3">
    <source>
        <dbReference type="EMBL" id="KAK2168101.1"/>
    </source>
</evidence>
<dbReference type="PROSITE" id="PS50011">
    <property type="entry name" value="PROTEIN_KINASE_DOM"/>
    <property type="match status" value="1"/>
</dbReference>
<evidence type="ECO:0000256" key="1">
    <source>
        <dbReference type="ARBA" id="ARBA00038349"/>
    </source>
</evidence>
<evidence type="ECO:0000313" key="4">
    <source>
        <dbReference type="Proteomes" id="UP001208570"/>
    </source>
</evidence>
<dbReference type="Pfam" id="PF00069">
    <property type="entry name" value="Pkinase"/>
    <property type="match status" value="1"/>
</dbReference>
<dbReference type="InterPro" id="IPR000719">
    <property type="entry name" value="Prot_kinase_dom"/>
</dbReference>
<dbReference type="GO" id="GO:0004672">
    <property type="term" value="F:protein kinase activity"/>
    <property type="evidence" value="ECO:0007669"/>
    <property type="project" value="InterPro"/>
</dbReference>
<comment type="similarity">
    <text evidence="1">Belongs to the protein kinase superfamily.</text>
</comment>
<dbReference type="FunFam" id="3.30.200.20:FF:000179">
    <property type="entry name" value="SCY1 like pseudokinase 2"/>
    <property type="match status" value="1"/>
</dbReference>
<dbReference type="EMBL" id="JAODUP010000020">
    <property type="protein sequence ID" value="KAK2168101.1"/>
    <property type="molecule type" value="Genomic_DNA"/>
</dbReference>